<dbReference type="Proteomes" id="UP000308430">
    <property type="component" value="Unassembled WGS sequence"/>
</dbReference>
<dbReference type="GO" id="GO:0003824">
    <property type="term" value="F:catalytic activity"/>
    <property type="evidence" value="ECO:0007669"/>
    <property type="project" value="InterPro"/>
</dbReference>
<evidence type="ECO:0000313" key="8">
    <source>
        <dbReference type="Proteomes" id="UP000308430"/>
    </source>
</evidence>
<dbReference type="GO" id="GO:0046872">
    <property type="term" value="F:metal ion binding"/>
    <property type="evidence" value="ECO:0007669"/>
    <property type="project" value="UniProtKB-KW"/>
</dbReference>
<evidence type="ECO:0000313" key="7">
    <source>
        <dbReference type="EMBL" id="THF66591.1"/>
    </source>
</evidence>
<proteinExistence type="predicted"/>
<dbReference type="InterPro" id="IPR058240">
    <property type="entry name" value="rSAM_sf"/>
</dbReference>
<evidence type="ECO:0000256" key="4">
    <source>
        <dbReference type="ARBA" id="ARBA00023004"/>
    </source>
</evidence>
<dbReference type="OrthoDB" id="5391057at2"/>
<dbReference type="GO" id="GO:0051536">
    <property type="term" value="F:iron-sulfur cluster binding"/>
    <property type="evidence" value="ECO:0007669"/>
    <property type="project" value="UniProtKB-KW"/>
</dbReference>
<protein>
    <submittedName>
        <fullName evidence="7">Radical SAM protein</fullName>
    </submittedName>
</protein>
<dbReference type="RefSeq" id="WP_136347532.1">
    <property type="nucleotide sequence ID" value="NZ_SSOC01000002.1"/>
</dbReference>
<dbReference type="SUPFAM" id="SSF102114">
    <property type="entry name" value="Radical SAM enzymes"/>
    <property type="match status" value="1"/>
</dbReference>
<comment type="cofactor">
    <cofactor evidence="1">
        <name>[4Fe-4S] cluster</name>
        <dbReference type="ChEBI" id="CHEBI:49883"/>
    </cofactor>
</comment>
<dbReference type="Gene3D" id="3.20.20.70">
    <property type="entry name" value="Aldolase class I"/>
    <property type="match status" value="1"/>
</dbReference>
<comment type="caution">
    <text evidence="7">The sequence shown here is derived from an EMBL/GenBank/DDBJ whole genome shotgun (WGS) entry which is preliminary data.</text>
</comment>
<accession>A0A4S4B1Y4</accession>
<name>A0A4S4B1Y4_9RHOO</name>
<gene>
    <name evidence="7" type="ORF">E6C76_07125</name>
</gene>
<evidence type="ECO:0000256" key="2">
    <source>
        <dbReference type="ARBA" id="ARBA00022691"/>
    </source>
</evidence>
<evidence type="ECO:0000256" key="3">
    <source>
        <dbReference type="ARBA" id="ARBA00022723"/>
    </source>
</evidence>
<dbReference type="NCBIfam" id="NF045502">
    <property type="entry name" value="variant_rSAM"/>
    <property type="match status" value="1"/>
</dbReference>
<dbReference type="InterPro" id="IPR013785">
    <property type="entry name" value="Aldolase_TIM"/>
</dbReference>
<keyword evidence="2" id="KW-0949">S-adenosyl-L-methionine</keyword>
<evidence type="ECO:0000256" key="1">
    <source>
        <dbReference type="ARBA" id="ARBA00001966"/>
    </source>
</evidence>
<sequence>MGFAQLKDVAPGRREFNETVSGHPDFPQLIALKIDVQRRGVHYTDQALSMVDAEIHQLRSANIFGTRDAVLRPQLPDSLLLRDGTSIVVDPSPLDHDPYFVDLIDGRLFLVDAGEVLEEVDLWHKPRFYDKFTRSGIPMNLVAQARPQRINLFLSSYCHFWAKDDGGCKFCDIVNFGKQQKSIFAGKPNRPRPADIAETVREALRERGRFTTFCITGGSVLKGGELFDVEVSHYIETLQAIGENFSTRKFPSQIVASAFNERQLSRLYEETGLSSYTTDLEVLDERLFQWICPGKAEHVGYKEWRSRLIRAVDIFGRGYVNTGIVGGIELARPHGFRTEAEGLARTLDEAEFLAENGVSTIHTVWVPRPGSTFGDQTAPSLDYYIRLAKGLHALRVKYRLRVDFDDYRRCGNHPDTDLARLL</sequence>
<evidence type="ECO:0000259" key="6">
    <source>
        <dbReference type="PROSITE" id="PS51918"/>
    </source>
</evidence>
<dbReference type="EMBL" id="SSOC01000002">
    <property type="protein sequence ID" value="THF66591.1"/>
    <property type="molecule type" value="Genomic_DNA"/>
</dbReference>
<keyword evidence="3" id="KW-0479">Metal-binding</keyword>
<dbReference type="AlphaFoldDB" id="A0A4S4B1Y4"/>
<keyword evidence="4" id="KW-0408">Iron</keyword>
<feature type="domain" description="Radical SAM core" evidence="6">
    <location>
        <begin position="146"/>
        <end position="395"/>
    </location>
</feature>
<organism evidence="7 8">
    <name type="scientific">Pseudothauera nasutitermitis</name>
    <dbReference type="NCBI Taxonomy" id="2565930"/>
    <lineage>
        <taxon>Bacteria</taxon>
        <taxon>Pseudomonadati</taxon>
        <taxon>Pseudomonadota</taxon>
        <taxon>Betaproteobacteria</taxon>
        <taxon>Rhodocyclales</taxon>
        <taxon>Zoogloeaceae</taxon>
        <taxon>Pseudothauera</taxon>
    </lineage>
</organism>
<keyword evidence="5" id="KW-0411">Iron-sulfur</keyword>
<evidence type="ECO:0000256" key="5">
    <source>
        <dbReference type="ARBA" id="ARBA00023014"/>
    </source>
</evidence>
<dbReference type="PROSITE" id="PS51918">
    <property type="entry name" value="RADICAL_SAM"/>
    <property type="match status" value="1"/>
</dbReference>
<dbReference type="InterPro" id="IPR007197">
    <property type="entry name" value="rSAM"/>
</dbReference>
<keyword evidence="8" id="KW-1185">Reference proteome</keyword>
<reference evidence="7 8" key="1">
    <citation type="submission" date="2019-04" db="EMBL/GenBank/DDBJ databases">
        <title>Azoarcus nasutitermitis sp. nov. isolated from termite nest.</title>
        <authorList>
            <person name="Lin S.-Y."/>
            <person name="Hameed A."/>
            <person name="Hsu Y.-H."/>
            <person name="Young C.-C."/>
        </authorList>
    </citation>
    <scope>NUCLEOTIDE SEQUENCE [LARGE SCALE GENOMIC DNA]</scope>
    <source>
        <strain evidence="7 8">CC-YHH838</strain>
    </source>
</reference>